<dbReference type="PANTHER" id="PTHR47018">
    <property type="entry name" value="CXC DOMAIN-CONTAINING PROTEIN-RELATED"/>
    <property type="match status" value="1"/>
</dbReference>
<name>A0AAE1LJ69_9NEOP</name>
<evidence type="ECO:0000313" key="2">
    <source>
        <dbReference type="Proteomes" id="UP001219518"/>
    </source>
</evidence>
<comment type="caution">
    <text evidence="1">The sequence shown here is derived from an EMBL/GenBank/DDBJ whole genome shotgun (WGS) entry which is preliminary data.</text>
</comment>
<evidence type="ECO:0000313" key="1">
    <source>
        <dbReference type="EMBL" id="KAK3920017.1"/>
    </source>
</evidence>
<reference evidence="1" key="1">
    <citation type="submission" date="2021-07" db="EMBL/GenBank/DDBJ databases">
        <authorList>
            <person name="Catto M.A."/>
            <person name="Jacobson A."/>
            <person name="Kennedy G."/>
            <person name="Labadie P."/>
            <person name="Hunt B.G."/>
            <person name="Srinivasan R."/>
        </authorList>
    </citation>
    <scope>NUCLEOTIDE SEQUENCE</scope>
    <source>
        <strain evidence="1">PL_HMW_Pooled</strain>
        <tissue evidence="1">Head</tissue>
    </source>
</reference>
<sequence>MPGSLTFALALRLRRRITRNFVGRKSRRAFSGLAIDQGHKQHNAMVKGPAGAIGITQDPGSLRRFTMAGPEVAFPLSRFEASEPLSQLMKHHEEYPAFQKSFLEHCVAMKESFSHFGNPFLEHGTELLAEDTCVATISKAVDTLYSMENLGKDMYATFIKERFVEGPQTVRSTIKKLKLQISEAKEKKPSDVSNLKSKIKLFSRLFTVPRERDLNLDTFFEHENQKCPPAISASGKLRTGSKSDLMEKLESLFTTESVFNNSCDVVIYDGAALVQMVRPKNSKTFEEYYLLDLKPCVVSNARNSNCSRIDIVWDLYLPESLKAQERDSRGVGVRRNVVPNGSFPKDWSDFLRNDRNKTDVFQYLGRRFIGDFPDKNVVTNLGESVHTSSSACTALEGKTIHMEEADGRIFWHVKDAVDHGAKVVLIRSSDTDVFVIDISVFHELKSSGLQELWLLTGVGAKRRYISMHHVAEMLEEKSVALRGFHAYTGCDTTGFFAGKGKKSCFNAWLQNPEVTPAFLALSKPSEELNDTTYNLLESFVCRLYDPRTESCKTAEVRRDLFSTKNRLVQFIPPAPSTLRQKAQCIKLAMCGALP</sequence>
<dbReference type="Proteomes" id="UP001219518">
    <property type="component" value="Unassembled WGS sequence"/>
</dbReference>
<dbReference type="EMBL" id="JAHWGI010000985">
    <property type="protein sequence ID" value="KAK3920017.1"/>
    <property type="molecule type" value="Genomic_DNA"/>
</dbReference>
<accession>A0AAE1LJ69</accession>
<proteinExistence type="predicted"/>
<dbReference type="AlphaFoldDB" id="A0AAE1LJ69"/>
<protein>
    <submittedName>
        <fullName evidence="1">Malate dehydrogenase</fullName>
    </submittedName>
</protein>
<gene>
    <name evidence="1" type="ORF">KUF71_009304</name>
</gene>
<keyword evidence="2" id="KW-1185">Reference proteome</keyword>
<reference evidence="1" key="2">
    <citation type="journal article" date="2023" name="BMC Genomics">
        <title>Pest status, molecular evolution, and epigenetic factors derived from the genome assembly of Frankliniella fusca, a thysanopteran phytovirus vector.</title>
        <authorList>
            <person name="Catto M.A."/>
            <person name="Labadie P.E."/>
            <person name="Jacobson A.L."/>
            <person name="Kennedy G.G."/>
            <person name="Srinivasan R."/>
            <person name="Hunt B.G."/>
        </authorList>
    </citation>
    <scope>NUCLEOTIDE SEQUENCE</scope>
    <source>
        <strain evidence="1">PL_HMW_Pooled</strain>
    </source>
</reference>
<organism evidence="1 2">
    <name type="scientific">Frankliniella fusca</name>
    <dbReference type="NCBI Taxonomy" id="407009"/>
    <lineage>
        <taxon>Eukaryota</taxon>
        <taxon>Metazoa</taxon>
        <taxon>Ecdysozoa</taxon>
        <taxon>Arthropoda</taxon>
        <taxon>Hexapoda</taxon>
        <taxon>Insecta</taxon>
        <taxon>Pterygota</taxon>
        <taxon>Neoptera</taxon>
        <taxon>Paraneoptera</taxon>
        <taxon>Thysanoptera</taxon>
        <taxon>Terebrantia</taxon>
        <taxon>Thripoidea</taxon>
        <taxon>Thripidae</taxon>
        <taxon>Frankliniella</taxon>
    </lineage>
</organism>
<dbReference type="PANTHER" id="PTHR47018:SF1">
    <property type="entry name" value="TESMIN_TSO1-LIKE CXC DOMAIN-CONTAINING PROTEIN"/>
    <property type="match status" value="1"/>
</dbReference>